<evidence type="ECO:0000256" key="3">
    <source>
        <dbReference type="ARBA" id="ARBA00023002"/>
    </source>
</evidence>
<dbReference type="Proteomes" id="UP000192342">
    <property type="component" value="Unassembled WGS sequence"/>
</dbReference>
<dbReference type="AlphaFoldDB" id="A0A1Y1SB00"/>
<dbReference type="Pfam" id="PF00743">
    <property type="entry name" value="FMO-like"/>
    <property type="match status" value="1"/>
</dbReference>
<dbReference type="InterPro" id="IPR051209">
    <property type="entry name" value="FAD-bind_Monooxygenase_sf"/>
</dbReference>
<evidence type="ECO:0000313" key="5">
    <source>
        <dbReference type="Proteomes" id="UP000192342"/>
    </source>
</evidence>
<reference evidence="4 5" key="1">
    <citation type="submission" date="2013-04" db="EMBL/GenBank/DDBJ databases">
        <title>Oceanococcus atlanticus 22II-S10r2 Genome Sequencing.</title>
        <authorList>
            <person name="Lai Q."/>
            <person name="Li G."/>
            <person name="Shao Z."/>
        </authorList>
    </citation>
    <scope>NUCLEOTIDE SEQUENCE [LARGE SCALE GENOMIC DNA]</scope>
    <source>
        <strain evidence="4 5">22II-S10r2</strain>
    </source>
</reference>
<protein>
    <submittedName>
        <fullName evidence="4">Flavin-containing monooxygenase FMO</fullName>
    </submittedName>
</protein>
<keyword evidence="2" id="KW-0274">FAD</keyword>
<dbReference type="GO" id="GO:0050660">
    <property type="term" value="F:flavin adenine dinucleotide binding"/>
    <property type="evidence" value="ECO:0007669"/>
    <property type="project" value="InterPro"/>
</dbReference>
<evidence type="ECO:0000313" key="4">
    <source>
        <dbReference type="EMBL" id="ORE85810.1"/>
    </source>
</evidence>
<dbReference type="PANTHER" id="PTHR42877">
    <property type="entry name" value="L-ORNITHINE N(5)-MONOOXYGENASE-RELATED"/>
    <property type="match status" value="1"/>
</dbReference>
<keyword evidence="5" id="KW-1185">Reference proteome</keyword>
<proteinExistence type="predicted"/>
<keyword evidence="4" id="KW-0503">Monooxygenase</keyword>
<evidence type="ECO:0000256" key="2">
    <source>
        <dbReference type="ARBA" id="ARBA00022827"/>
    </source>
</evidence>
<comment type="caution">
    <text evidence="4">The sequence shown here is derived from an EMBL/GenBank/DDBJ whole genome shotgun (WGS) entry which is preliminary data.</text>
</comment>
<dbReference type="SUPFAM" id="SSF51905">
    <property type="entry name" value="FAD/NAD(P)-binding domain"/>
    <property type="match status" value="1"/>
</dbReference>
<organism evidence="4 5">
    <name type="scientific">Oceanococcus atlanticus</name>
    <dbReference type="NCBI Taxonomy" id="1317117"/>
    <lineage>
        <taxon>Bacteria</taxon>
        <taxon>Pseudomonadati</taxon>
        <taxon>Pseudomonadota</taxon>
        <taxon>Gammaproteobacteria</taxon>
        <taxon>Chromatiales</taxon>
        <taxon>Oceanococcaceae</taxon>
        <taxon>Oceanococcus</taxon>
    </lineage>
</organism>
<dbReference type="GO" id="GO:0050661">
    <property type="term" value="F:NADP binding"/>
    <property type="evidence" value="ECO:0007669"/>
    <property type="project" value="InterPro"/>
</dbReference>
<dbReference type="InterPro" id="IPR020946">
    <property type="entry name" value="Flavin_mOase-like"/>
</dbReference>
<dbReference type="EMBL" id="AQQV01000003">
    <property type="protein sequence ID" value="ORE85810.1"/>
    <property type="molecule type" value="Genomic_DNA"/>
</dbReference>
<dbReference type="GO" id="GO:0004499">
    <property type="term" value="F:N,N-dimethylaniline monooxygenase activity"/>
    <property type="evidence" value="ECO:0007669"/>
    <property type="project" value="InterPro"/>
</dbReference>
<keyword evidence="3" id="KW-0560">Oxidoreductase</keyword>
<dbReference type="OrthoDB" id="312624at2"/>
<keyword evidence="1" id="KW-0285">Flavoprotein</keyword>
<gene>
    <name evidence="4" type="ORF">ATO7_10973</name>
</gene>
<dbReference type="Gene3D" id="3.50.50.60">
    <property type="entry name" value="FAD/NAD(P)-binding domain"/>
    <property type="match status" value="2"/>
</dbReference>
<dbReference type="STRING" id="1317117.ATO7_10973"/>
<dbReference type="InterPro" id="IPR036188">
    <property type="entry name" value="FAD/NAD-bd_sf"/>
</dbReference>
<dbReference type="PANTHER" id="PTHR42877:SF4">
    <property type="entry name" value="FAD_NAD(P)-BINDING DOMAIN-CONTAINING PROTEIN-RELATED"/>
    <property type="match status" value="1"/>
</dbReference>
<dbReference type="RefSeq" id="WP_083561855.1">
    <property type="nucleotide sequence ID" value="NZ_AQQV01000003.1"/>
</dbReference>
<name>A0A1Y1SB00_9GAMM</name>
<accession>A0A1Y1SB00</accession>
<sequence>MARSKASAAVTPHIVIIGTGFGGLGMAIQLKKAGIESFTLLEKASNLGGTWRDNTYPGAACDVQSHLYSYSFEPKSDWTRKFGLQPEIRSYMESCASKYGLHEHIRFNQEVANAQFDKASAQWTLTTKGGETLTADIVISAVGQLNQPAYPSIPGADRFKGALFHSARWNHDVDLTGKSVAVIGTGASAIQFVPQIVPKVKEVKLFQRSGAWVIPKPDRPFSGFEQWLFESFPLIDRLYRTSIYWKNEVRALGFTKLGFLLEAWAWQSKRVMRKHVKDPVKRAKLTPDYKIGCKRILISNDWFPAVSQDHVDIITDSIQEITEDGLISADGTHHKVDVIIYGTGFKATEFLTPMQVTGLNGLDLNEAWKDGADAYKGLCVSGFPNLFLLYGPNTNLAHSSIIFMLESQIRYVMQCVRMLLDPGLAYMNIKAERQQHFSEQMQDALKSSVWVAGCNSWYANEAGKVINNWPGFTFTYRLLTGKLDLQDYELQPTSSEMQQHDQAA</sequence>
<evidence type="ECO:0000256" key="1">
    <source>
        <dbReference type="ARBA" id="ARBA00022630"/>
    </source>
</evidence>